<evidence type="ECO:0000313" key="6">
    <source>
        <dbReference type="Proteomes" id="UP001381693"/>
    </source>
</evidence>
<evidence type="ECO:0000313" key="5">
    <source>
        <dbReference type="EMBL" id="KAK7067344.1"/>
    </source>
</evidence>
<dbReference type="InterPro" id="IPR024861">
    <property type="entry name" value="Donson"/>
</dbReference>
<reference evidence="5 6" key="1">
    <citation type="submission" date="2023-11" db="EMBL/GenBank/DDBJ databases">
        <title>Halocaridina rubra genome assembly.</title>
        <authorList>
            <person name="Smith C."/>
        </authorList>
    </citation>
    <scope>NUCLEOTIDE SEQUENCE [LARGE SCALE GENOMIC DNA]</scope>
    <source>
        <strain evidence="5">EP-1</strain>
        <tissue evidence="5">Whole</tissue>
    </source>
</reference>
<comment type="similarity">
    <text evidence="4">Belongs to the DONSON family.</text>
</comment>
<dbReference type="PANTHER" id="PTHR12972:SF0">
    <property type="entry name" value="PROTEIN DOWNSTREAM NEIGHBOR OF SON"/>
    <property type="match status" value="1"/>
</dbReference>
<keyword evidence="3" id="KW-0539">Nucleus</keyword>
<evidence type="ECO:0000256" key="2">
    <source>
        <dbReference type="ARBA" id="ARBA00022473"/>
    </source>
</evidence>
<feature type="non-terminal residue" evidence="5">
    <location>
        <position position="1"/>
    </location>
</feature>
<evidence type="ECO:0000256" key="4">
    <source>
        <dbReference type="ARBA" id="ARBA00025806"/>
    </source>
</evidence>
<dbReference type="AlphaFoldDB" id="A0AAN8ZXT9"/>
<feature type="non-terminal residue" evidence="5">
    <location>
        <position position="173"/>
    </location>
</feature>
<dbReference type="EMBL" id="JAXCGZ010018870">
    <property type="protein sequence ID" value="KAK7067344.1"/>
    <property type="molecule type" value="Genomic_DNA"/>
</dbReference>
<sequence>EREKFRNVDNTPTSLVYIEGMEIQGLVNFLLNSRSCIATTGPLAGVPPTLLAPVAFQGGTLKALKAKGTVVHQDGEPQYSMEVLGPIMPHTIHQLTSLLCSNVDSYSISLQPVTSTLPFSRFTHHESSFAPQAFAEENLVDCGLDSNVRALICAPHTPGEPNLPDNYREVTYK</sequence>
<dbReference type="GO" id="GO:0033260">
    <property type="term" value="P:nuclear DNA replication"/>
    <property type="evidence" value="ECO:0007669"/>
    <property type="project" value="TreeGrafter"/>
</dbReference>
<accession>A0AAN8ZXT9</accession>
<comment type="caution">
    <text evidence="5">The sequence shown here is derived from an EMBL/GenBank/DDBJ whole genome shotgun (WGS) entry which is preliminary data.</text>
</comment>
<gene>
    <name evidence="5" type="ORF">SK128_010308</name>
</gene>
<name>A0AAN8ZXT9_HALRR</name>
<evidence type="ECO:0000256" key="1">
    <source>
        <dbReference type="ARBA" id="ARBA00004123"/>
    </source>
</evidence>
<keyword evidence="2" id="KW-0217">Developmental protein</keyword>
<evidence type="ECO:0000256" key="3">
    <source>
        <dbReference type="ARBA" id="ARBA00023242"/>
    </source>
</evidence>
<comment type="subcellular location">
    <subcellularLocation>
        <location evidence="1">Nucleus</location>
    </subcellularLocation>
</comment>
<organism evidence="5 6">
    <name type="scientific">Halocaridina rubra</name>
    <name type="common">Hawaiian red shrimp</name>
    <dbReference type="NCBI Taxonomy" id="373956"/>
    <lineage>
        <taxon>Eukaryota</taxon>
        <taxon>Metazoa</taxon>
        <taxon>Ecdysozoa</taxon>
        <taxon>Arthropoda</taxon>
        <taxon>Crustacea</taxon>
        <taxon>Multicrustacea</taxon>
        <taxon>Malacostraca</taxon>
        <taxon>Eumalacostraca</taxon>
        <taxon>Eucarida</taxon>
        <taxon>Decapoda</taxon>
        <taxon>Pleocyemata</taxon>
        <taxon>Caridea</taxon>
        <taxon>Atyoidea</taxon>
        <taxon>Atyidae</taxon>
        <taxon>Halocaridina</taxon>
    </lineage>
</organism>
<dbReference type="GO" id="GO:0005634">
    <property type="term" value="C:nucleus"/>
    <property type="evidence" value="ECO:0007669"/>
    <property type="project" value="UniProtKB-SubCell"/>
</dbReference>
<dbReference type="PANTHER" id="PTHR12972">
    <property type="entry name" value="DOWNSTREAM NEIGHBOR OF SON"/>
    <property type="match status" value="1"/>
</dbReference>
<keyword evidence="6" id="KW-1185">Reference proteome</keyword>
<proteinExistence type="inferred from homology"/>
<protein>
    <submittedName>
        <fullName evidence="5">Uncharacterized protein</fullName>
    </submittedName>
</protein>
<dbReference type="Proteomes" id="UP001381693">
    <property type="component" value="Unassembled WGS sequence"/>
</dbReference>